<evidence type="ECO:0000313" key="1">
    <source>
        <dbReference type="Proteomes" id="UP000095286"/>
    </source>
</evidence>
<dbReference type="WBParaSite" id="RSKR_0000977900.1">
    <property type="protein sequence ID" value="RSKR_0000977900.1"/>
    <property type="gene ID" value="RSKR_0000977900"/>
</dbReference>
<proteinExistence type="predicted"/>
<reference evidence="2" key="1">
    <citation type="submission" date="2016-11" db="UniProtKB">
        <authorList>
            <consortium name="WormBaseParasite"/>
        </authorList>
    </citation>
    <scope>IDENTIFICATION</scope>
    <source>
        <strain evidence="2">KR3021</strain>
    </source>
</reference>
<sequence>MMLRKLTNSVGFSILLRSCSTIPQSIEYESVLNENDPAFTSKPTSHSFLVIHPKIRWGAKAESPKSETSDYQLEEAVSLVKTIPGFSVVESAIVGTDYNTKKKQIWGQGRLEALIELKASTRVSAVMLNIDILTPLQQTELFNIFQVPVYDRYNIVLLIFKHFAKTNLAHLQIQLAEIPYIRHRLKYLDINKGESDILQVKDAVNSLTKTGPDRLEVLRLREQSLKKKIRQSIISAREEIDVVKHRQEKLHANKALTVAVIGYTNVGKTSFIKKVTGASSLHPEDRLFATLDTSLHHAVLPSKNNIYLADTIGFISHLPTQLFGSFSATLMHAMSADLLVHLFDISHPNAADQRKNVLKTLQEMEFSEKLMKNMIQVF</sequence>
<accession>A0AC35UAZ0</accession>
<name>A0AC35UAZ0_9BILA</name>
<evidence type="ECO:0000313" key="2">
    <source>
        <dbReference type="WBParaSite" id="RSKR_0000977900.1"/>
    </source>
</evidence>
<organism evidence="1 2">
    <name type="scientific">Rhabditophanes sp. KR3021</name>
    <dbReference type="NCBI Taxonomy" id="114890"/>
    <lineage>
        <taxon>Eukaryota</taxon>
        <taxon>Metazoa</taxon>
        <taxon>Ecdysozoa</taxon>
        <taxon>Nematoda</taxon>
        <taxon>Chromadorea</taxon>
        <taxon>Rhabditida</taxon>
        <taxon>Tylenchina</taxon>
        <taxon>Panagrolaimomorpha</taxon>
        <taxon>Strongyloidoidea</taxon>
        <taxon>Alloionematidae</taxon>
        <taxon>Rhabditophanes</taxon>
    </lineage>
</organism>
<dbReference type="Proteomes" id="UP000095286">
    <property type="component" value="Unplaced"/>
</dbReference>
<protein>
    <submittedName>
        <fullName evidence="2">Hflx-type G domain-containing protein</fullName>
    </submittedName>
</protein>